<protein>
    <submittedName>
        <fullName evidence="2">Uncharacterized protein</fullName>
    </submittedName>
</protein>
<gene>
    <name evidence="2" type="ORF">BD289DRAFT_439169</name>
</gene>
<reference evidence="2 3" key="1">
    <citation type="journal article" date="2018" name="Mycol. Prog.">
        <title>Coniella lustricola, a new species from submerged detritus.</title>
        <authorList>
            <person name="Raudabaugh D.B."/>
            <person name="Iturriaga T."/>
            <person name="Carver A."/>
            <person name="Mondo S."/>
            <person name="Pangilinan J."/>
            <person name="Lipzen A."/>
            <person name="He G."/>
            <person name="Amirebrahimi M."/>
            <person name="Grigoriev I.V."/>
            <person name="Miller A.N."/>
        </authorList>
    </citation>
    <scope>NUCLEOTIDE SEQUENCE [LARGE SCALE GENOMIC DNA]</scope>
    <source>
        <strain evidence="2 3">B22-T-1</strain>
    </source>
</reference>
<proteinExistence type="predicted"/>
<dbReference type="InParanoid" id="A0A2T3A250"/>
<dbReference type="Proteomes" id="UP000241462">
    <property type="component" value="Unassembled WGS sequence"/>
</dbReference>
<evidence type="ECO:0000313" key="2">
    <source>
        <dbReference type="EMBL" id="PSR81440.1"/>
    </source>
</evidence>
<organism evidence="2 3">
    <name type="scientific">Coniella lustricola</name>
    <dbReference type="NCBI Taxonomy" id="2025994"/>
    <lineage>
        <taxon>Eukaryota</taxon>
        <taxon>Fungi</taxon>
        <taxon>Dikarya</taxon>
        <taxon>Ascomycota</taxon>
        <taxon>Pezizomycotina</taxon>
        <taxon>Sordariomycetes</taxon>
        <taxon>Sordariomycetidae</taxon>
        <taxon>Diaporthales</taxon>
        <taxon>Schizoparmaceae</taxon>
        <taxon>Coniella</taxon>
    </lineage>
</organism>
<name>A0A2T3A250_9PEZI</name>
<evidence type="ECO:0000256" key="1">
    <source>
        <dbReference type="SAM" id="MobiDB-lite"/>
    </source>
</evidence>
<evidence type="ECO:0000313" key="3">
    <source>
        <dbReference type="Proteomes" id="UP000241462"/>
    </source>
</evidence>
<dbReference type="AlphaFoldDB" id="A0A2T3A250"/>
<feature type="region of interest" description="Disordered" evidence="1">
    <location>
        <begin position="63"/>
        <end position="91"/>
    </location>
</feature>
<sequence>MKFFLSLRMSDFDRYSRQYTYGNTGQTARLTMPSSPSVRLLIGLVLSAWTVGGWMLHSWGAASPVAPPPAKQSKASPKQPGNRNMEPQGTDTLEISISVQRSRLTSAYGSVVANHIGWQVVTMAVQYACNVVSCFSQHKALRLVMSSLE</sequence>
<accession>A0A2T3A250</accession>
<feature type="compositionally biased region" description="Low complexity" evidence="1">
    <location>
        <begin position="71"/>
        <end position="80"/>
    </location>
</feature>
<feature type="compositionally biased region" description="Polar residues" evidence="1">
    <location>
        <begin position="81"/>
        <end position="91"/>
    </location>
</feature>
<dbReference type="EMBL" id="KZ678503">
    <property type="protein sequence ID" value="PSR81440.1"/>
    <property type="molecule type" value="Genomic_DNA"/>
</dbReference>
<keyword evidence="3" id="KW-1185">Reference proteome</keyword>